<dbReference type="SMART" id="SM00255">
    <property type="entry name" value="TIR"/>
    <property type="match status" value="1"/>
</dbReference>
<dbReference type="Proteomes" id="UP001311915">
    <property type="component" value="Unassembled WGS sequence"/>
</dbReference>
<dbReference type="FunFam" id="3.40.50.10140:FF:000007">
    <property type="entry name" value="Disease resistance protein (TIR-NBS-LRR class)"/>
    <property type="match status" value="1"/>
</dbReference>
<dbReference type="PANTHER" id="PTHR32009">
    <property type="entry name" value="TMV RESISTANCE PROTEIN N-LIKE"/>
    <property type="match status" value="1"/>
</dbReference>
<organism evidence="3 4">
    <name type="scientific">Solanum pinnatisectum</name>
    <name type="common">tansyleaf nightshade</name>
    <dbReference type="NCBI Taxonomy" id="50273"/>
    <lineage>
        <taxon>Eukaryota</taxon>
        <taxon>Viridiplantae</taxon>
        <taxon>Streptophyta</taxon>
        <taxon>Embryophyta</taxon>
        <taxon>Tracheophyta</taxon>
        <taxon>Spermatophyta</taxon>
        <taxon>Magnoliopsida</taxon>
        <taxon>eudicotyledons</taxon>
        <taxon>Gunneridae</taxon>
        <taxon>Pentapetalae</taxon>
        <taxon>asterids</taxon>
        <taxon>lamiids</taxon>
        <taxon>Solanales</taxon>
        <taxon>Solanaceae</taxon>
        <taxon>Solanoideae</taxon>
        <taxon>Solaneae</taxon>
        <taxon>Solanum</taxon>
    </lineage>
</organism>
<accession>A0AAV9L156</accession>
<evidence type="ECO:0000313" key="3">
    <source>
        <dbReference type="EMBL" id="KAK4718978.1"/>
    </source>
</evidence>
<dbReference type="EMBL" id="JAWPEI010000008">
    <property type="protein sequence ID" value="KAK4718978.1"/>
    <property type="molecule type" value="Genomic_DNA"/>
</dbReference>
<comment type="caution">
    <text evidence="3">The sequence shown here is derived from an EMBL/GenBank/DDBJ whole genome shotgun (WGS) entry which is preliminary data.</text>
</comment>
<reference evidence="3 4" key="1">
    <citation type="submission" date="2023-10" db="EMBL/GenBank/DDBJ databases">
        <title>Genome-Wide Identification Analysis in wild type Solanum Pinnatisectum Reveals Some Genes Defensing Phytophthora Infestans.</title>
        <authorList>
            <person name="Sun C."/>
        </authorList>
    </citation>
    <scope>NUCLEOTIDE SEQUENCE [LARGE SCALE GENOMIC DNA]</scope>
    <source>
        <strain evidence="3">LQN</strain>
        <tissue evidence="3">Leaf</tissue>
    </source>
</reference>
<name>A0AAV9L156_9SOLN</name>
<dbReference type="GO" id="GO:0007165">
    <property type="term" value="P:signal transduction"/>
    <property type="evidence" value="ECO:0007669"/>
    <property type="project" value="InterPro"/>
</dbReference>
<dbReference type="Pfam" id="PF01582">
    <property type="entry name" value="TIR"/>
    <property type="match status" value="1"/>
</dbReference>
<dbReference type="PANTHER" id="PTHR32009:SF109">
    <property type="entry name" value="TOLL-INTERLEUKIN-RESISTANCE (TIR) DOMAIN FAMILY PROTEIN"/>
    <property type="match status" value="1"/>
</dbReference>
<evidence type="ECO:0000313" key="4">
    <source>
        <dbReference type="Proteomes" id="UP001311915"/>
    </source>
</evidence>
<feature type="domain" description="TIR" evidence="2">
    <location>
        <begin position="11"/>
        <end position="164"/>
    </location>
</feature>
<evidence type="ECO:0000256" key="1">
    <source>
        <dbReference type="ARBA" id="ARBA00023027"/>
    </source>
</evidence>
<keyword evidence="4" id="KW-1185">Reference proteome</keyword>
<evidence type="ECO:0000259" key="2">
    <source>
        <dbReference type="PROSITE" id="PS50104"/>
    </source>
</evidence>
<dbReference type="InterPro" id="IPR035897">
    <property type="entry name" value="Toll_tir_struct_dom_sf"/>
</dbReference>
<dbReference type="AlphaFoldDB" id="A0AAV9L156"/>
<protein>
    <recommendedName>
        <fullName evidence="2">TIR domain-containing protein</fullName>
    </recommendedName>
</protein>
<dbReference type="SUPFAM" id="SSF52200">
    <property type="entry name" value="Toll/Interleukin receptor TIR domain"/>
    <property type="match status" value="1"/>
</dbReference>
<gene>
    <name evidence="3" type="ORF">R3W88_017316</name>
</gene>
<sequence>MDSQKEANQKWKYDAFLSFRGEDTRNNFVSHLYKRLEERGFNVFKDDEKLERGRPISAELLKAIEESRIAIIVFSETYASSKWCLEELTKIMDCVEKKGREAIPIFHNVDPSDLSRQSNSVAVALAKHEADLKGSDLGKVQRWKDALGKVANIAGLDVGKAANR</sequence>
<dbReference type="PROSITE" id="PS50104">
    <property type="entry name" value="TIR"/>
    <property type="match status" value="1"/>
</dbReference>
<dbReference type="Gene3D" id="3.40.50.10140">
    <property type="entry name" value="Toll/interleukin-1 receptor homology (TIR) domain"/>
    <property type="match status" value="1"/>
</dbReference>
<keyword evidence="1" id="KW-0520">NAD</keyword>
<proteinExistence type="predicted"/>
<dbReference type="InterPro" id="IPR000157">
    <property type="entry name" value="TIR_dom"/>
</dbReference>